<reference evidence="3 4" key="1">
    <citation type="submission" date="2017-12" db="EMBL/GenBank/DDBJ databases">
        <title>Comparative genomics of Botrytis spp.</title>
        <authorList>
            <person name="Valero-Jimenez C.A."/>
            <person name="Tapia P."/>
            <person name="Veloso J."/>
            <person name="Silva-Moreno E."/>
            <person name="Staats M."/>
            <person name="Valdes J.H."/>
            <person name="Van Kan J.A.L."/>
        </authorList>
    </citation>
    <scope>NUCLEOTIDE SEQUENCE [LARGE SCALE GENOMIC DNA]</scope>
    <source>
        <strain evidence="3 4">Bh0001</strain>
    </source>
</reference>
<evidence type="ECO:0000256" key="2">
    <source>
        <dbReference type="SAM" id="Phobius"/>
    </source>
</evidence>
<gene>
    <name evidence="3" type="ORF">BHYA_0241g00060</name>
</gene>
<keyword evidence="4" id="KW-1185">Reference proteome</keyword>
<feature type="region of interest" description="Disordered" evidence="1">
    <location>
        <begin position="274"/>
        <end position="295"/>
    </location>
</feature>
<name>A0A4Z1GHT9_9HELO</name>
<proteinExistence type="predicted"/>
<accession>A0A4Z1GHT9</accession>
<dbReference type="Proteomes" id="UP000297814">
    <property type="component" value="Unassembled WGS sequence"/>
</dbReference>
<organism evidence="3 4">
    <name type="scientific">Botrytis hyacinthi</name>
    <dbReference type="NCBI Taxonomy" id="278943"/>
    <lineage>
        <taxon>Eukaryota</taxon>
        <taxon>Fungi</taxon>
        <taxon>Dikarya</taxon>
        <taxon>Ascomycota</taxon>
        <taxon>Pezizomycotina</taxon>
        <taxon>Leotiomycetes</taxon>
        <taxon>Helotiales</taxon>
        <taxon>Sclerotiniaceae</taxon>
        <taxon>Botrytis</taxon>
    </lineage>
</organism>
<keyword evidence="2" id="KW-0812">Transmembrane</keyword>
<dbReference type="AlphaFoldDB" id="A0A4Z1GHT9"/>
<protein>
    <submittedName>
        <fullName evidence="3">Uncharacterized protein</fullName>
    </submittedName>
</protein>
<evidence type="ECO:0000256" key="1">
    <source>
        <dbReference type="SAM" id="MobiDB-lite"/>
    </source>
</evidence>
<feature type="transmembrane region" description="Helical" evidence="2">
    <location>
        <begin position="87"/>
        <end position="111"/>
    </location>
</feature>
<comment type="caution">
    <text evidence="3">The sequence shown here is derived from an EMBL/GenBank/DDBJ whole genome shotgun (WGS) entry which is preliminary data.</text>
</comment>
<dbReference type="EMBL" id="PQXK01000241">
    <property type="protein sequence ID" value="TGO33533.1"/>
    <property type="molecule type" value="Genomic_DNA"/>
</dbReference>
<evidence type="ECO:0000313" key="3">
    <source>
        <dbReference type="EMBL" id="TGO33533.1"/>
    </source>
</evidence>
<keyword evidence="2" id="KW-0472">Membrane</keyword>
<sequence>MAPITRQTRIVRRATSFPRVSKEITQNITRRDGSSTATIFLGSSTTSKFKDQVATIRSFTSTAAVLNPRSTTPQVSVGETTSLSSGAIVGIVLGSIVGFLVLLVFGYMCCVDRRSAGWTARYGTDGDGDEDEIVFGDRRYSRGERGRGWKSRARGGGGEDWEMRCECDDGDGDGIRRLDKAVVREERRGRERRYRRTGTERDRKRNDNYGYDRRNASREWKRGGNRRRRKRRNTWVVIERRGIFSWGKPVRNSRGRSLRREREISGECGEFGRPVRSWRGEGGNGRGGLRFDVRD</sequence>
<keyword evidence="2" id="KW-1133">Transmembrane helix</keyword>
<evidence type="ECO:0000313" key="4">
    <source>
        <dbReference type="Proteomes" id="UP000297814"/>
    </source>
</evidence>